<reference evidence="14" key="1">
    <citation type="journal article" date="2019" name="Int. J. Syst. Evol. Microbiol.">
        <title>The Global Catalogue of Microorganisms (GCM) 10K type strain sequencing project: providing services to taxonomists for standard genome sequencing and annotation.</title>
        <authorList>
            <consortium name="The Broad Institute Genomics Platform"/>
            <consortium name="The Broad Institute Genome Sequencing Center for Infectious Disease"/>
            <person name="Wu L."/>
            <person name="Ma J."/>
        </authorList>
    </citation>
    <scope>NUCLEOTIDE SEQUENCE [LARGE SCALE GENOMIC DNA]</scope>
    <source>
        <strain evidence="14">CGMCC 4.7645</strain>
    </source>
</reference>
<evidence type="ECO:0000259" key="12">
    <source>
        <dbReference type="Pfam" id="PF07730"/>
    </source>
</evidence>
<dbReference type="EMBL" id="JBHUKR010000007">
    <property type="protein sequence ID" value="MFD2418232.1"/>
    <property type="molecule type" value="Genomic_DNA"/>
</dbReference>
<organism evidence="13 14">
    <name type="scientific">Amycolatopsis pigmentata</name>
    <dbReference type="NCBI Taxonomy" id="450801"/>
    <lineage>
        <taxon>Bacteria</taxon>
        <taxon>Bacillati</taxon>
        <taxon>Actinomycetota</taxon>
        <taxon>Actinomycetes</taxon>
        <taxon>Pseudonocardiales</taxon>
        <taxon>Pseudonocardiaceae</taxon>
        <taxon>Amycolatopsis</taxon>
    </lineage>
</organism>
<evidence type="ECO:0000256" key="8">
    <source>
        <dbReference type="ARBA" id="ARBA00023012"/>
    </source>
</evidence>
<proteinExistence type="predicted"/>
<evidence type="ECO:0000256" key="3">
    <source>
        <dbReference type="ARBA" id="ARBA00022553"/>
    </source>
</evidence>
<gene>
    <name evidence="13" type="ORF">ACFSXZ_18060</name>
</gene>
<dbReference type="EC" id="2.7.13.3" evidence="2"/>
<evidence type="ECO:0000256" key="1">
    <source>
        <dbReference type="ARBA" id="ARBA00000085"/>
    </source>
</evidence>
<dbReference type="Proteomes" id="UP001597417">
    <property type="component" value="Unassembled WGS sequence"/>
</dbReference>
<accession>A0ABW5FWM6</accession>
<dbReference type="SUPFAM" id="SSF55874">
    <property type="entry name" value="ATPase domain of HSP90 chaperone/DNA topoisomerase II/histidine kinase"/>
    <property type="match status" value="1"/>
</dbReference>
<evidence type="ECO:0000256" key="6">
    <source>
        <dbReference type="ARBA" id="ARBA00022777"/>
    </source>
</evidence>
<protein>
    <recommendedName>
        <fullName evidence="2">histidine kinase</fullName>
        <ecNumber evidence="2">2.7.13.3</ecNumber>
    </recommendedName>
</protein>
<evidence type="ECO:0000256" key="10">
    <source>
        <dbReference type="SAM" id="Phobius"/>
    </source>
</evidence>
<keyword evidence="4" id="KW-0808">Transferase</keyword>
<name>A0ABW5FWM6_9PSEU</name>
<feature type="domain" description="Signal transduction histidine kinase subgroup 3 dimerisation and phosphoacceptor" evidence="12">
    <location>
        <begin position="204"/>
        <end position="266"/>
    </location>
</feature>
<keyword evidence="3" id="KW-0597">Phosphoprotein</keyword>
<feature type="transmembrane region" description="Helical" evidence="10">
    <location>
        <begin position="29"/>
        <end position="48"/>
    </location>
</feature>
<dbReference type="Pfam" id="PF07730">
    <property type="entry name" value="HisKA_3"/>
    <property type="match status" value="1"/>
</dbReference>
<dbReference type="Gene3D" id="1.20.5.1930">
    <property type="match status" value="1"/>
</dbReference>
<evidence type="ECO:0000313" key="14">
    <source>
        <dbReference type="Proteomes" id="UP001597417"/>
    </source>
</evidence>
<evidence type="ECO:0000256" key="4">
    <source>
        <dbReference type="ARBA" id="ARBA00022679"/>
    </source>
</evidence>
<feature type="region of interest" description="Disordered" evidence="9">
    <location>
        <begin position="353"/>
        <end position="378"/>
    </location>
</feature>
<feature type="transmembrane region" description="Helical" evidence="10">
    <location>
        <begin position="164"/>
        <end position="185"/>
    </location>
</feature>
<dbReference type="InterPro" id="IPR011712">
    <property type="entry name" value="Sig_transdc_His_kin_sub3_dim/P"/>
</dbReference>
<dbReference type="InterPro" id="IPR050482">
    <property type="entry name" value="Sensor_HK_TwoCompSys"/>
</dbReference>
<feature type="transmembrane region" description="Helical" evidence="10">
    <location>
        <begin position="108"/>
        <end position="126"/>
    </location>
</feature>
<comment type="caution">
    <text evidence="13">The sequence shown here is derived from an EMBL/GenBank/DDBJ whole genome shotgun (WGS) entry which is preliminary data.</text>
</comment>
<dbReference type="PANTHER" id="PTHR24421:SF10">
    <property type="entry name" value="NITRATE_NITRITE SENSOR PROTEIN NARQ"/>
    <property type="match status" value="1"/>
</dbReference>
<dbReference type="GO" id="GO:0016301">
    <property type="term" value="F:kinase activity"/>
    <property type="evidence" value="ECO:0007669"/>
    <property type="project" value="UniProtKB-KW"/>
</dbReference>
<feature type="transmembrane region" description="Helical" evidence="10">
    <location>
        <begin position="79"/>
        <end position="102"/>
    </location>
</feature>
<feature type="transmembrane region" description="Helical" evidence="10">
    <location>
        <begin position="54"/>
        <end position="72"/>
    </location>
</feature>
<dbReference type="PANTHER" id="PTHR24421">
    <property type="entry name" value="NITRATE/NITRITE SENSOR PROTEIN NARX-RELATED"/>
    <property type="match status" value="1"/>
</dbReference>
<dbReference type="InterPro" id="IPR036890">
    <property type="entry name" value="HATPase_C_sf"/>
</dbReference>
<sequence>MLKRRVSFRTGIPSVPRGRHAERGGYRDFLRVRSLFAVVAVAVCALAGLPRVSLLPASAAVTAVIAATAGAIQRPRGPWVVSAGALVAAGVSAVATVTNHVAGTATPIRWLLMETAFSLVIVVQVARTAPTRVLLPVGLIVGAAIVASPSRISDMPTFSGSATVISMCSCWAVLVMCAAAVGMYLRHLDESRNRSVATARREQRLQLARDLHDWLAHEVTGIVLEAQAARVDGGDPAGHGAALMRIEEAGVRALDAMDRAIGLMRGAGECAGSSSPERLRLADLREVVRRFSVAGPVGVSLDMVEVDDTGPEAAAVAHRLVVEALTNVRRHASSVTVVRIRVARTGGNLVVSVTDDGEHRPASRSLSRSGQGGSGLPGLAEQVETLGGSFSAGPLIPQGWFVCAVIPDLR</sequence>
<dbReference type="CDD" id="cd16917">
    <property type="entry name" value="HATPase_UhpB-NarQ-NarX-like"/>
    <property type="match status" value="1"/>
</dbReference>
<dbReference type="InterPro" id="IPR003594">
    <property type="entry name" value="HATPase_dom"/>
</dbReference>
<keyword evidence="5" id="KW-0547">Nucleotide-binding</keyword>
<dbReference type="RefSeq" id="WP_378266183.1">
    <property type="nucleotide sequence ID" value="NZ_JBHUKR010000007.1"/>
</dbReference>
<evidence type="ECO:0000256" key="2">
    <source>
        <dbReference type="ARBA" id="ARBA00012438"/>
    </source>
</evidence>
<feature type="domain" description="Histidine kinase/HSP90-like ATPase" evidence="11">
    <location>
        <begin position="317"/>
        <end position="394"/>
    </location>
</feature>
<keyword evidence="8" id="KW-0902">Two-component regulatory system</keyword>
<evidence type="ECO:0000259" key="11">
    <source>
        <dbReference type="Pfam" id="PF02518"/>
    </source>
</evidence>
<evidence type="ECO:0000256" key="7">
    <source>
        <dbReference type="ARBA" id="ARBA00022840"/>
    </source>
</evidence>
<keyword evidence="6 13" id="KW-0418">Kinase</keyword>
<dbReference type="Gene3D" id="3.30.565.10">
    <property type="entry name" value="Histidine kinase-like ATPase, C-terminal domain"/>
    <property type="match status" value="1"/>
</dbReference>
<keyword evidence="10" id="KW-1133">Transmembrane helix</keyword>
<evidence type="ECO:0000313" key="13">
    <source>
        <dbReference type="EMBL" id="MFD2418232.1"/>
    </source>
</evidence>
<keyword evidence="7" id="KW-0067">ATP-binding</keyword>
<dbReference type="Pfam" id="PF02518">
    <property type="entry name" value="HATPase_c"/>
    <property type="match status" value="1"/>
</dbReference>
<keyword evidence="14" id="KW-1185">Reference proteome</keyword>
<evidence type="ECO:0000256" key="5">
    <source>
        <dbReference type="ARBA" id="ARBA00022741"/>
    </source>
</evidence>
<feature type="transmembrane region" description="Helical" evidence="10">
    <location>
        <begin position="133"/>
        <end position="152"/>
    </location>
</feature>
<keyword evidence="10" id="KW-0812">Transmembrane</keyword>
<evidence type="ECO:0000256" key="9">
    <source>
        <dbReference type="SAM" id="MobiDB-lite"/>
    </source>
</evidence>
<comment type="catalytic activity">
    <reaction evidence="1">
        <text>ATP + protein L-histidine = ADP + protein N-phospho-L-histidine.</text>
        <dbReference type="EC" id="2.7.13.3"/>
    </reaction>
</comment>
<keyword evidence="10" id="KW-0472">Membrane</keyword>